<keyword evidence="6" id="KW-0325">Glycoprotein</keyword>
<gene>
    <name evidence="10" type="ORF">DSTB1V02_LOCUS12749</name>
</gene>
<dbReference type="PANTHER" id="PTHR10796:SF130">
    <property type="entry name" value="PATCHED DOMAIN-CONTAINING PROTEIN 3-LIKE PROTEIN"/>
    <property type="match status" value="1"/>
</dbReference>
<comment type="subcellular location">
    <subcellularLocation>
        <location evidence="1">Membrane</location>
        <topology evidence="1">Multi-pass membrane protein</topology>
    </subcellularLocation>
</comment>
<comment type="similarity">
    <text evidence="2">Belongs to the patched family.</text>
</comment>
<evidence type="ECO:0000313" key="10">
    <source>
        <dbReference type="EMBL" id="CAD7252998.1"/>
    </source>
</evidence>
<reference evidence="10" key="1">
    <citation type="submission" date="2020-11" db="EMBL/GenBank/DDBJ databases">
        <authorList>
            <person name="Tran Van P."/>
        </authorList>
    </citation>
    <scope>NUCLEOTIDE SEQUENCE</scope>
</reference>
<name>A0A7R9AEZ4_9CRUS</name>
<evidence type="ECO:0000256" key="7">
    <source>
        <dbReference type="SAM" id="MobiDB-lite"/>
    </source>
</evidence>
<feature type="compositionally biased region" description="Basic and acidic residues" evidence="7">
    <location>
        <begin position="150"/>
        <end position="160"/>
    </location>
</feature>
<evidence type="ECO:0000313" key="11">
    <source>
        <dbReference type="Proteomes" id="UP000677054"/>
    </source>
</evidence>
<evidence type="ECO:0000256" key="3">
    <source>
        <dbReference type="ARBA" id="ARBA00022692"/>
    </source>
</evidence>
<dbReference type="EMBL" id="LR904664">
    <property type="protein sequence ID" value="CAD7252998.1"/>
    <property type="molecule type" value="Genomic_DNA"/>
</dbReference>
<feature type="transmembrane region" description="Helical" evidence="8">
    <location>
        <begin position="690"/>
        <end position="713"/>
    </location>
</feature>
<dbReference type="Gene3D" id="1.20.1640.10">
    <property type="entry name" value="Multidrug efflux transporter AcrB transmembrane domain"/>
    <property type="match status" value="1"/>
</dbReference>
<dbReference type="Pfam" id="PF02460">
    <property type="entry name" value="Patched"/>
    <property type="match status" value="1"/>
</dbReference>
<protein>
    <recommendedName>
        <fullName evidence="9">SSD domain-containing protein</fullName>
    </recommendedName>
</protein>
<sequence length="895" mass="100820">MSTSRQRSSHLPSRLGCLLAHRPWTFILASVILSSCLISGVIHWREEEGGTVKAWFAPGTPIYRTDQWIKKNFPNGVRYETIILSGPDVLTPEYFKYMGTLDKEIRSLVSNGYAWEDVCARYKNLETTKENETTTTPTTEKTARISQAEVNREGDSKEPLQYDDYNNGWKEDSDASEVFGGEEEEITLYDGSCIYSSTLQLWAEDFDFSTITTAEIQDKVTRALDDNNEKKFTIETHEQDYGIHIINRSRNDVKGMLSGVERDESGRVVGAAAVMFVYILKDRANATNRKGQPVDLIAEPWEEKFLELMFHNGLPKPPGLKIYANAERSFRDGISEMRDKNMIYFALGFVLITIYVAINMGKFNLLEQRVQSQKTATEMSSDSTGTMEPETSLLPILISSFTTENLETTKENETTTTPTTGKTARISQAEVNREGDSKELLQHNDYNNGWKEDSDASEVFGGEEEEITLYDGSCIYSSTLQLWAEDFDFSTITTAEIQDKVTRALDDKSRNDVKGMLSEVERDESGRVVGAVAVMFVYILKDRANATNRKGLPVYLGLAVVLCIGLTIVSAAGLCLSIGYIPTEIHNLMPFLILGIGIDDSLVIIQVTHYDLHVTRCDLHVTRYDLRASLSLVSRECLENVVSKERTLNPEERVGEALRQAGVSITITSITDVFAFAIGATTTVPVLRSFCIYTTAGIFIVYVMTLIFMVPILSLDERRRDNGREGCLCIRLPADYNKNSCSQKLLLKAIFHKIVGPLLVKTPVKVVVVLLTMSLLGLNCWGLSGLKNDFDRTWFLNPGYQRDFVSAVQDLFPESGYRADFYIGNTDYFREKEALEELFNRLSALPGIKNGSIEFWHHSFLEYLKEKKGKPIRIKKVSTKAMKLIVTKRPPPMWS</sequence>
<dbReference type="InterPro" id="IPR000731">
    <property type="entry name" value="SSD"/>
</dbReference>
<evidence type="ECO:0000259" key="9">
    <source>
        <dbReference type="PROSITE" id="PS50156"/>
    </source>
</evidence>
<dbReference type="InterPro" id="IPR051697">
    <property type="entry name" value="Patched_domain-protein"/>
</dbReference>
<evidence type="ECO:0000256" key="1">
    <source>
        <dbReference type="ARBA" id="ARBA00004141"/>
    </source>
</evidence>
<keyword evidence="3 8" id="KW-0812">Transmembrane</keyword>
<proteinExistence type="inferred from homology"/>
<feature type="transmembrane region" description="Helical" evidence="8">
    <location>
        <begin position="341"/>
        <end position="358"/>
    </location>
</feature>
<dbReference type="PROSITE" id="PS50156">
    <property type="entry name" value="SSD"/>
    <property type="match status" value="1"/>
</dbReference>
<accession>A0A7R9AEZ4</accession>
<evidence type="ECO:0000256" key="2">
    <source>
        <dbReference type="ARBA" id="ARBA00005585"/>
    </source>
</evidence>
<dbReference type="SUPFAM" id="SSF82866">
    <property type="entry name" value="Multidrug efflux transporter AcrB transmembrane domain"/>
    <property type="match status" value="1"/>
</dbReference>
<feature type="region of interest" description="Disordered" evidence="7">
    <location>
        <begin position="148"/>
        <end position="167"/>
    </location>
</feature>
<evidence type="ECO:0000256" key="4">
    <source>
        <dbReference type="ARBA" id="ARBA00022989"/>
    </source>
</evidence>
<evidence type="ECO:0000256" key="5">
    <source>
        <dbReference type="ARBA" id="ARBA00023136"/>
    </source>
</evidence>
<evidence type="ECO:0000256" key="8">
    <source>
        <dbReference type="SAM" id="Phobius"/>
    </source>
</evidence>
<dbReference type="GO" id="GO:0016020">
    <property type="term" value="C:membrane"/>
    <property type="evidence" value="ECO:0007669"/>
    <property type="project" value="UniProtKB-SubCell"/>
</dbReference>
<keyword evidence="11" id="KW-1185">Reference proteome</keyword>
<feature type="transmembrane region" description="Helical" evidence="8">
    <location>
        <begin position="552"/>
        <end position="581"/>
    </location>
</feature>
<dbReference type="PANTHER" id="PTHR10796">
    <property type="entry name" value="PATCHED-RELATED"/>
    <property type="match status" value="1"/>
</dbReference>
<dbReference type="EMBL" id="CAJPEV010005147">
    <property type="protein sequence ID" value="CAG0902809.1"/>
    <property type="molecule type" value="Genomic_DNA"/>
</dbReference>
<feature type="transmembrane region" description="Helical" evidence="8">
    <location>
        <begin position="657"/>
        <end position="678"/>
    </location>
</feature>
<evidence type="ECO:0000256" key="6">
    <source>
        <dbReference type="ARBA" id="ARBA00023180"/>
    </source>
</evidence>
<keyword evidence="4 8" id="KW-1133">Transmembrane helix</keyword>
<dbReference type="AlphaFoldDB" id="A0A7R9AEZ4"/>
<keyword evidence="5 8" id="KW-0472">Membrane</keyword>
<dbReference type="Proteomes" id="UP000677054">
    <property type="component" value="Unassembled WGS sequence"/>
</dbReference>
<feature type="domain" description="SSD" evidence="9">
    <location>
        <begin position="524"/>
        <end position="715"/>
    </location>
</feature>
<dbReference type="InterPro" id="IPR003392">
    <property type="entry name" value="PTHD_SSD"/>
</dbReference>
<organism evidence="10">
    <name type="scientific">Darwinula stevensoni</name>
    <dbReference type="NCBI Taxonomy" id="69355"/>
    <lineage>
        <taxon>Eukaryota</taxon>
        <taxon>Metazoa</taxon>
        <taxon>Ecdysozoa</taxon>
        <taxon>Arthropoda</taxon>
        <taxon>Crustacea</taxon>
        <taxon>Oligostraca</taxon>
        <taxon>Ostracoda</taxon>
        <taxon>Podocopa</taxon>
        <taxon>Podocopida</taxon>
        <taxon>Darwinulocopina</taxon>
        <taxon>Darwinuloidea</taxon>
        <taxon>Darwinulidae</taxon>
        <taxon>Darwinula</taxon>
    </lineage>
</organism>
<dbReference type="OrthoDB" id="6510177at2759"/>